<protein>
    <submittedName>
        <fullName evidence="1">Uncharacterized protein</fullName>
    </submittedName>
</protein>
<organism evidence="1 2">
    <name type="scientific">Sphingomonas faeni</name>
    <dbReference type="NCBI Taxonomy" id="185950"/>
    <lineage>
        <taxon>Bacteria</taxon>
        <taxon>Pseudomonadati</taxon>
        <taxon>Pseudomonadota</taxon>
        <taxon>Alphaproteobacteria</taxon>
        <taxon>Sphingomonadales</taxon>
        <taxon>Sphingomonadaceae</taxon>
        <taxon>Sphingomonas</taxon>
    </lineage>
</organism>
<sequence>MDTWGNIQDVQFMIRGETEEGVLHSAQVLATKLKTGGSTAG</sequence>
<name>A0A2T5U0N9_9SPHN</name>
<reference evidence="1 2" key="1">
    <citation type="submission" date="2018-04" db="EMBL/GenBank/DDBJ databases">
        <title>Genomic Encyclopedia of Type Strains, Phase III (KMG-III): the genomes of soil and plant-associated and newly described type strains.</title>
        <authorList>
            <person name="Whitman W."/>
        </authorList>
    </citation>
    <scope>NUCLEOTIDE SEQUENCE [LARGE SCALE GENOMIC DNA]</scope>
    <source>
        <strain evidence="1 2">MA-olki</strain>
    </source>
</reference>
<dbReference type="AlphaFoldDB" id="A0A2T5U0N9"/>
<evidence type="ECO:0000313" key="1">
    <source>
        <dbReference type="EMBL" id="PTW45062.1"/>
    </source>
</evidence>
<dbReference type="EMBL" id="QAYE01000008">
    <property type="protein sequence ID" value="PTW45062.1"/>
    <property type="molecule type" value="Genomic_DNA"/>
</dbReference>
<comment type="caution">
    <text evidence="1">The sequence shown here is derived from an EMBL/GenBank/DDBJ whole genome shotgun (WGS) entry which is preliminary data.</text>
</comment>
<gene>
    <name evidence="1" type="ORF">C8J25_108154</name>
</gene>
<dbReference type="Proteomes" id="UP000244013">
    <property type="component" value="Unassembled WGS sequence"/>
</dbReference>
<proteinExistence type="predicted"/>
<accession>A0A2T5U0N9</accession>
<evidence type="ECO:0000313" key="2">
    <source>
        <dbReference type="Proteomes" id="UP000244013"/>
    </source>
</evidence>